<reference evidence="1 3" key="2">
    <citation type="journal article" date="2011" name="Mol. Biol. Evol.">
        <title>Comparative genomic analysis of fruiting body formation in Myxococcales.</title>
        <authorList>
            <person name="Huntley S."/>
            <person name="Hamann N."/>
            <person name="Wegener-Feldbrugge S."/>
            <person name="Treuner-Lange A."/>
            <person name="Kube M."/>
            <person name="Reinhardt R."/>
            <person name="Klages S."/>
            <person name="Muller R."/>
            <person name="Ronning C.M."/>
            <person name="Nierman W.C."/>
            <person name="Sogaard-Andersen L."/>
        </authorList>
    </citation>
    <scope>NUCLEOTIDE SEQUENCE [LARGE SCALE GENOMIC DNA]</scope>
    <source>
        <strain evidence="1 3">DW4/3-1</strain>
    </source>
</reference>
<organism evidence="2 4">
    <name type="scientific">Stigmatella aurantiaca (strain DW4/3-1)</name>
    <dbReference type="NCBI Taxonomy" id="378806"/>
    <lineage>
        <taxon>Bacteria</taxon>
        <taxon>Pseudomonadati</taxon>
        <taxon>Myxococcota</taxon>
        <taxon>Myxococcia</taxon>
        <taxon>Myxococcales</taxon>
        <taxon>Cystobacterineae</taxon>
        <taxon>Archangiaceae</taxon>
        <taxon>Stigmatella</taxon>
    </lineage>
</organism>
<dbReference type="RefSeq" id="WP_002612753.1">
    <property type="nucleotide sequence ID" value="NC_014623.1"/>
</dbReference>
<dbReference type="OrthoDB" id="5382330at2"/>
<dbReference type="eggNOG" id="ENOG5033CQT">
    <property type="taxonomic scope" value="Bacteria"/>
</dbReference>
<dbReference type="KEGG" id="sur:STAUR_0754"/>
<dbReference type="PROSITE" id="PS51257">
    <property type="entry name" value="PROKAR_LIPOPROTEIN"/>
    <property type="match status" value="1"/>
</dbReference>
<accession>Q096R6</accession>
<dbReference type="EMBL" id="CP002271">
    <property type="protein sequence ID" value="ADO68558.1"/>
    <property type="molecule type" value="Genomic_DNA"/>
</dbReference>
<evidence type="ECO:0000313" key="1">
    <source>
        <dbReference type="EMBL" id="ADO68558.1"/>
    </source>
</evidence>
<protein>
    <submittedName>
        <fullName evidence="1">Conserved uncharacterized protein</fullName>
    </submittedName>
</protein>
<dbReference type="Proteomes" id="UP000032702">
    <property type="component" value="Unassembled WGS sequence"/>
</dbReference>
<gene>
    <name evidence="1" type="ordered locus">STAUR_0754</name>
    <name evidence="2" type="ORF">STIAU_0458</name>
</gene>
<evidence type="ECO:0000313" key="2">
    <source>
        <dbReference type="EMBL" id="EAU67733.1"/>
    </source>
</evidence>
<dbReference type="AlphaFoldDB" id="Q096R6"/>
<evidence type="ECO:0000313" key="4">
    <source>
        <dbReference type="Proteomes" id="UP000032702"/>
    </source>
</evidence>
<dbReference type="Proteomes" id="UP000001351">
    <property type="component" value="Chromosome"/>
</dbReference>
<keyword evidence="3" id="KW-1185">Reference proteome</keyword>
<dbReference type="HOGENOM" id="CLU_1198740_0_0_7"/>
<proteinExistence type="predicted"/>
<name>Q096R6_STIAD</name>
<sequence length="225" mass="24812">MRAWFGVVAALAFVGCIPRTQLQPRSDAQALAQEPNAAVTEQAGIKLVADGAAWKGQPGNLDQRLTPVEVRLENLGNRPLRIRYEQFGLMGGSRFEYTALPPLSLKEATESEPLCSVPAVPLHWHASWGWRRGMGLRPWGLGPFYDPFYDPNYTRAIRCHEPLPTQDMLKKALPEGTLAPGGSVSGFLYFQGIADRESQVTLQTRLVDAHTGETFGELGIPFVVR</sequence>
<reference evidence="2 4" key="1">
    <citation type="submission" date="2006-04" db="EMBL/GenBank/DDBJ databases">
        <authorList>
            <person name="Nierman W.C."/>
        </authorList>
    </citation>
    <scope>NUCLEOTIDE SEQUENCE [LARGE SCALE GENOMIC DNA]</scope>
    <source>
        <strain evidence="2 4">DW4/3-1</strain>
    </source>
</reference>
<dbReference type="EMBL" id="AAMD01000028">
    <property type="protein sequence ID" value="EAU67733.1"/>
    <property type="molecule type" value="Genomic_DNA"/>
</dbReference>
<evidence type="ECO:0000313" key="3">
    <source>
        <dbReference type="Proteomes" id="UP000001351"/>
    </source>
</evidence>